<feature type="compositionally biased region" description="Basic and acidic residues" evidence="2">
    <location>
        <begin position="121"/>
        <end position="132"/>
    </location>
</feature>
<feature type="region of interest" description="Disordered" evidence="2">
    <location>
        <begin position="57"/>
        <end position="189"/>
    </location>
</feature>
<accession>A0AAD8E0A2</accession>
<evidence type="ECO:0000256" key="2">
    <source>
        <dbReference type="SAM" id="MobiDB-lite"/>
    </source>
</evidence>
<comment type="caution">
    <text evidence="3">The sequence shown here is derived from an EMBL/GenBank/DDBJ whole genome shotgun (WGS) entry which is preliminary data.</text>
</comment>
<protein>
    <submittedName>
        <fullName evidence="3">Uncharacterized protein</fullName>
    </submittedName>
</protein>
<reference evidence="3" key="1">
    <citation type="submission" date="2023-03" db="EMBL/GenBank/DDBJ databases">
        <title>Chromosome-level genomes of two armyworms, Mythimna separata and Mythimna loreyi, provide insights into the biosynthesis and reception of sex pheromones.</title>
        <authorList>
            <person name="Zhao H."/>
        </authorList>
    </citation>
    <scope>NUCLEOTIDE SEQUENCE</scope>
    <source>
        <strain evidence="3">BeijingLab</strain>
        <tissue evidence="3">Pupa</tissue>
    </source>
</reference>
<organism evidence="3 4">
    <name type="scientific">Mythimna separata</name>
    <name type="common">Oriental armyworm</name>
    <name type="synonym">Pseudaletia separata</name>
    <dbReference type="NCBI Taxonomy" id="271217"/>
    <lineage>
        <taxon>Eukaryota</taxon>
        <taxon>Metazoa</taxon>
        <taxon>Ecdysozoa</taxon>
        <taxon>Arthropoda</taxon>
        <taxon>Hexapoda</taxon>
        <taxon>Insecta</taxon>
        <taxon>Pterygota</taxon>
        <taxon>Neoptera</taxon>
        <taxon>Endopterygota</taxon>
        <taxon>Lepidoptera</taxon>
        <taxon>Glossata</taxon>
        <taxon>Ditrysia</taxon>
        <taxon>Noctuoidea</taxon>
        <taxon>Noctuidae</taxon>
        <taxon>Noctuinae</taxon>
        <taxon>Hadenini</taxon>
        <taxon>Mythimna</taxon>
    </lineage>
</organism>
<feature type="compositionally biased region" description="Basic and acidic residues" evidence="2">
    <location>
        <begin position="179"/>
        <end position="189"/>
    </location>
</feature>
<dbReference type="Proteomes" id="UP001231518">
    <property type="component" value="Chromosome 2"/>
</dbReference>
<keyword evidence="1" id="KW-0175">Coiled coil</keyword>
<feature type="coiled-coil region" evidence="1">
    <location>
        <begin position="2"/>
        <end position="33"/>
    </location>
</feature>
<gene>
    <name evidence="3" type="ORF">PYW07_007020</name>
</gene>
<feature type="compositionally biased region" description="Basic residues" evidence="2">
    <location>
        <begin position="73"/>
        <end position="84"/>
    </location>
</feature>
<sequence>MHRRLQALQAERERQVEEARDRLRQLRMRAEQEALCNTPDPRDLIAPPSYDEALSMPKVSASCHSLNETGTGKTKRKRGRRKTKSSGDLLEETERNGDVPVLEDIEISETPSGRRRHRPRREISRYGSHEVAELEQSPGARRRRMSEYNAEYDSQNDDIMTVEVQAELERPLRPRNRRYSNDDIRESDF</sequence>
<proteinExistence type="predicted"/>
<evidence type="ECO:0000256" key="1">
    <source>
        <dbReference type="SAM" id="Coils"/>
    </source>
</evidence>
<evidence type="ECO:0000313" key="4">
    <source>
        <dbReference type="Proteomes" id="UP001231518"/>
    </source>
</evidence>
<dbReference type="AlphaFoldDB" id="A0AAD8E0A2"/>
<dbReference type="EMBL" id="JARGEI010000002">
    <property type="protein sequence ID" value="KAJ8735400.1"/>
    <property type="molecule type" value="Genomic_DNA"/>
</dbReference>
<keyword evidence="4" id="KW-1185">Reference proteome</keyword>
<name>A0AAD8E0A2_MYTSE</name>
<evidence type="ECO:0000313" key="3">
    <source>
        <dbReference type="EMBL" id="KAJ8735400.1"/>
    </source>
</evidence>